<feature type="compositionally biased region" description="Polar residues" evidence="1">
    <location>
        <begin position="1"/>
        <end position="12"/>
    </location>
</feature>
<accession>A0A3E0KZ47</accession>
<feature type="region of interest" description="Disordered" evidence="1">
    <location>
        <begin position="1"/>
        <end position="28"/>
    </location>
</feature>
<dbReference type="Proteomes" id="UP000256873">
    <property type="component" value="Unassembled WGS sequence"/>
</dbReference>
<sequence>MNENDMNNTSETNWEKVDALTEEEIDTSDIPPLTEEFFSKSRWWKPVEKVNVLVQVDPETLAWFQSQGEDCEQKMSAALRIYAEAHKV</sequence>
<comment type="caution">
    <text evidence="2">The sequence shown here is derived from an EMBL/GenBank/DDBJ whole genome shotgun (WGS) entry which is preliminary data.</text>
</comment>
<dbReference type="EMBL" id="QQWC01000005">
    <property type="protein sequence ID" value="REJ40538.1"/>
    <property type="molecule type" value="Genomic_DNA"/>
</dbReference>
<gene>
    <name evidence="2" type="ORF">DWQ54_19920</name>
</gene>
<evidence type="ECO:0000256" key="1">
    <source>
        <dbReference type="SAM" id="MobiDB-lite"/>
    </source>
</evidence>
<reference evidence="2 3" key="1">
    <citation type="submission" date="2017-10" db="EMBL/GenBank/DDBJ databases">
        <title>A large-scale comparative metagenomic study reveals the eutrophication-driven functional interactions in six Microcystis-epibionts communities.</title>
        <authorList>
            <person name="Li Q."/>
            <person name="Lin F."/>
        </authorList>
    </citation>
    <scope>NUCLEOTIDE SEQUENCE [LARGE SCALE GENOMIC DNA]</scope>
    <source>
        <strain evidence="2">TF09</strain>
    </source>
</reference>
<organism evidence="2 3">
    <name type="scientific">Microcystis flos-aquae TF09</name>
    <dbReference type="NCBI Taxonomy" id="2060473"/>
    <lineage>
        <taxon>Bacteria</taxon>
        <taxon>Bacillati</taxon>
        <taxon>Cyanobacteriota</taxon>
        <taxon>Cyanophyceae</taxon>
        <taxon>Oscillatoriophycideae</taxon>
        <taxon>Chroococcales</taxon>
        <taxon>Microcystaceae</taxon>
        <taxon>Microcystis</taxon>
    </lineage>
</organism>
<name>A0A3E0KZ47_9CHRO</name>
<evidence type="ECO:0008006" key="4">
    <source>
        <dbReference type="Google" id="ProtNLM"/>
    </source>
</evidence>
<evidence type="ECO:0000313" key="3">
    <source>
        <dbReference type="Proteomes" id="UP000256873"/>
    </source>
</evidence>
<proteinExistence type="predicted"/>
<evidence type="ECO:0000313" key="2">
    <source>
        <dbReference type="EMBL" id="REJ40538.1"/>
    </source>
</evidence>
<protein>
    <recommendedName>
        <fullName evidence="4">3-oxoacyl-ACP synthase</fullName>
    </recommendedName>
</protein>
<dbReference type="AlphaFoldDB" id="A0A3E0KZ47"/>